<organism evidence="4 5">
    <name type="scientific">Actinomyces slackii</name>
    <dbReference type="NCBI Taxonomy" id="52774"/>
    <lineage>
        <taxon>Bacteria</taxon>
        <taxon>Bacillati</taxon>
        <taxon>Actinomycetota</taxon>
        <taxon>Actinomycetes</taxon>
        <taxon>Actinomycetales</taxon>
        <taxon>Actinomycetaceae</taxon>
        <taxon>Actinomyces</taxon>
    </lineage>
</organism>
<dbReference type="GO" id="GO:0004176">
    <property type="term" value="F:ATP-dependent peptidase activity"/>
    <property type="evidence" value="ECO:0007669"/>
    <property type="project" value="InterPro"/>
</dbReference>
<keyword evidence="4" id="KW-0645">Protease</keyword>
<dbReference type="GO" id="GO:0030163">
    <property type="term" value="P:protein catabolic process"/>
    <property type="evidence" value="ECO:0007669"/>
    <property type="project" value="InterPro"/>
</dbReference>
<feature type="compositionally biased region" description="Low complexity" evidence="1">
    <location>
        <begin position="31"/>
        <end position="47"/>
    </location>
</feature>
<evidence type="ECO:0000313" key="5">
    <source>
        <dbReference type="Proteomes" id="UP000276899"/>
    </source>
</evidence>
<keyword evidence="2" id="KW-1133">Transmembrane helix</keyword>
<dbReference type="InterPro" id="IPR008269">
    <property type="entry name" value="Lon_proteolytic"/>
</dbReference>
<gene>
    <name evidence="4" type="primary">ylbL</name>
    <name evidence="4" type="ORF">NCTC11923_01379</name>
</gene>
<accession>A0A448KCU2</accession>
<dbReference type="GO" id="GO:0004252">
    <property type="term" value="F:serine-type endopeptidase activity"/>
    <property type="evidence" value="ECO:0007669"/>
    <property type="project" value="InterPro"/>
</dbReference>
<dbReference type="STRING" id="1278298.GCA_000428685_02530"/>
<name>A0A448KCU2_9ACTO</name>
<dbReference type="KEGG" id="asla:NCTC11923_01379"/>
<dbReference type="InterPro" id="IPR014721">
    <property type="entry name" value="Ribsml_uS5_D2-typ_fold_subgr"/>
</dbReference>
<dbReference type="Gene3D" id="3.30.230.10">
    <property type="match status" value="1"/>
</dbReference>
<dbReference type="GO" id="GO:0006508">
    <property type="term" value="P:proteolysis"/>
    <property type="evidence" value="ECO:0007669"/>
    <property type="project" value="UniProtKB-KW"/>
</dbReference>
<dbReference type="Pfam" id="PF05362">
    <property type="entry name" value="Lon_C"/>
    <property type="match status" value="1"/>
</dbReference>
<dbReference type="Gene3D" id="2.30.42.10">
    <property type="match status" value="1"/>
</dbReference>
<keyword evidence="5" id="KW-1185">Reference proteome</keyword>
<sequence length="431" mass="44757">MMWGVTEPDRNEPSPQPAASAEPSADEIAESAENAESTENADNAESAPTAPPRRPWWRRRRRLLVQLGALAVVVGLIVAAFTVPINQVVIQSPGPTWNVLADGSQEGSEDLLTIEGMETYPAKGELRMTTVTVAGCPGYPVHTADVIAAWFSSSKAILDREQVCPSNVTAEEIEATNQAAMTSSQDSAVVAALSEAGVENSMTLSVNGVSEEQTTSDLQPDDVLVALTPQGGERTAITSFAQLRELMTTIPAGTQVTLDILRDGKATTASLTTIERPEPADGQETQGQTGGSMLGVALHIEVNSDLTVSFTLSDVGGSSAGLMFALGIVDEITPGDMTGGKSIAGTGSIDFAGQVGPIGGIQQKMAGAANDGAKYFLAPVANCDEVVGHEPEGMEVYAVETIHEGTTAVKAIASGDTSGLSTCQQRLDEKG</sequence>
<evidence type="ECO:0000259" key="3">
    <source>
        <dbReference type="Pfam" id="PF05362"/>
    </source>
</evidence>
<evidence type="ECO:0000256" key="2">
    <source>
        <dbReference type="SAM" id="Phobius"/>
    </source>
</evidence>
<feature type="domain" description="Lon proteolytic" evidence="3">
    <location>
        <begin position="317"/>
        <end position="403"/>
    </location>
</feature>
<dbReference type="GO" id="GO:0005524">
    <property type="term" value="F:ATP binding"/>
    <property type="evidence" value="ECO:0007669"/>
    <property type="project" value="InterPro"/>
</dbReference>
<proteinExistence type="predicted"/>
<keyword evidence="2" id="KW-0472">Membrane</keyword>
<dbReference type="AlphaFoldDB" id="A0A448KCU2"/>
<evidence type="ECO:0000313" key="4">
    <source>
        <dbReference type="EMBL" id="VEG74741.1"/>
    </source>
</evidence>
<dbReference type="InterPro" id="IPR020568">
    <property type="entry name" value="Ribosomal_Su5_D2-typ_SF"/>
</dbReference>
<keyword evidence="4" id="KW-0378">Hydrolase</keyword>
<feature type="transmembrane region" description="Helical" evidence="2">
    <location>
        <begin position="63"/>
        <end position="83"/>
    </location>
</feature>
<dbReference type="EMBL" id="LR134363">
    <property type="protein sequence ID" value="VEG74741.1"/>
    <property type="molecule type" value="Genomic_DNA"/>
</dbReference>
<keyword evidence="2" id="KW-0812">Transmembrane</keyword>
<dbReference type="InterPro" id="IPR036034">
    <property type="entry name" value="PDZ_sf"/>
</dbReference>
<dbReference type="InterPro" id="IPR027065">
    <property type="entry name" value="Lon_Prtase"/>
</dbReference>
<feature type="region of interest" description="Disordered" evidence="1">
    <location>
        <begin position="1"/>
        <end position="53"/>
    </location>
</feature>
<reference evidence="4 5" key="1">
    <citation type="submission" date="2018-12" db="EMBL/GenBank/DDBJ databases">
        <authorList>
            <consortium name="Pathogen Informatics"/>
        </authorList>
    </citation>
    <scope>NUCLEOTIDE SEQUENCE [LARGE SCALE GENOMIC DNA]</scope>
    <source>
        <strain evidence="4 5">NCTC11923</strain>
    </source>
</reference>
<dbReference type="SUPFAM" id="SSF50156">
    <property type="entry name" value="PDZ domain-like"/>
    <property type="match status" value="1"/>
</dbReference>
<dbReference type="SUPFAM" id="SSF54211">
    <property type="entry name" value="Ribosomal protein S5 domain 2-like"/>
    <property type="match status" value="1"/>
</dbReference>
<evidence type="ECO:0000256" key="1">
    <source>
        <dbReference type="SAM" id="MobiDB-lite"/>
    </source>
</evidence>
<protein>
    <submittedName>
        <fullName evidence="4">ATP-dependent protease Lon</fullName>
    </submittedName>
</protein>
<dbReference type="Proteomes" id="UP000276899">
    <property type="component" value="Chromosome"/>
</dbReference>
<dbReference type="PANTHER" id="PTHR10046">
    <property type="entry name" value="ATP DEPENDENT LON PROTEASE FAMILY MEMBER"/>
    <property type="match status" value="1"/>
</dbReference>